<dbReference type="InterPro" id="IPR010499">
    <property type="entry name" value="AraC_E-bd"/>
</dbReference>
<dbReference type="RefSeq" id="WP_102373870.1">
    <property type="nucleotide sequence ID" value="NZ_JBBNOP010000010.1"/>
</dbReference>
<evidence type="ECO:0000313" key="3">
    <source>
        <dbReference type="Proteomes" id="UP001487305"/>
    </source>
</evidence>
<keyword evidence="3" id="KW-1185">Reference proteome</keyword>
<dbReference type="InterPro" id="IPR053182">
    <property type="entry name" value="YobU-like_regulator"/>
</dbReference>
<dbReference type="InterPro" id="IPR011256">
    <property type="entry name" value="Reg_factor_effector_dom_sf"/>
</dbReference>
<name>A0ABV1JH59_9ACTN</name>
<dbReference type="PANTHER" id="PTHR36444:SF2">
    <property type="entry name" value="TRANSCRIPTIONAL REGULATOR PROTEIN YOBU-RELATED"/>
    <property type="match status" value="1"/>
</dbReference>
<proteinExistence type="predicted"/>
<accession>A0ABV1JH59</accession>
<dbReference type="Gene3D" id="3.20.80.10">
    <property type="entry name" value="Regulatory factor, effector binding domain"/>
    <property type="match status" value="1"/>
</dbReference>
<organism evidence="2 3">
    <name type="scientific">Raoultibacter massiliensis</name>
    <dbReference type="NCBI Taxonomy" id="1852371"/>
    <lineage>
        <taxon>Bacteria</taxon>
        <taxon>Bacillati</taxon>
        <taxon>Actinomycetota</taxon>
        <taxon>Coriobacteriia</taxon>
        <taxon>Eggerthellales</taxon>
        <taxon>Eggerthellaceae</taxon>
        <taxon>Raoultibacter</taxon>
    </lineage>
</organism>
<reference evidence="2 3" key="1">
    <citation type="submission" date="2024-04" db="EMBL/GenBank/DDBJ databases">
        <title>Human intestinal bacterial collection.</title>
        <authorList>
            <person name="Pauvert C."/>
            <person name="Hitch T.C.A."/>
            <person name="Clavel T."/>
        </authorList>
    </citation>
    <scope>NUCLEOTIDE SEQUENCE [LARGE SCALE GENOMIC DNA]</scope>
    <source>
        <strain evidence="2 3">CLA-KB-H42</strain>
    </source>
</reference>
<dbReference type="SMART" id="SM00871">
    <property type="entry name" value="AraC_E_bind"/>
    <property type="match status" value="1"/>
</dbReference>
<evidence type="ECO:0000259" key="1">
    <source>
        <dbReference type="SMART" id="SM00871"/>
    </source>
</evidence>
<dbReference type="InterPro" id="IPR029441">
    <property type="entry name" value="Cass2"/>
</dbReference>
<gene>
    <name evidence="2" type="ORF">AAA083_11840</name>
</gene>
<comment type="caution">
    <text evidence="2">The sequence shown here is derived from an EMBL/GenBank/DDBJ whole genome shotgun (WGS) entry which is preliminary data.</text>
</comment>
<sequence length="156" mass="17335">MEYTIVELPERRIVGPTIRTSNSAPDCAEKIGGVWQSFMSDGMAESVPNASVEPYACYGLYYDYDMADESYAMMVGCESAQGALPEEMEELVIPAGTYAKFTVHGDCVNTVIKAWDEIWAMEDLAAKRAWTVDFEAYPPSEDQNDTDIDLYIAIKA</sequence>
<protein>
    <submittedName>
        <fullName evidence="2">GyrI-like domain-containing protein</fullName>
    </submittedName>
</protein>
<feature type="domain" description="AraC effector-binding" evidence="1">
    <location>
        <begin position="1"/>
        <end position="155"/>
    </location>
</feature>
<dbReference type="Proteomes" id="UP001487305">
    <property type="component" value="Unassembled WGS sequence"/>
</dbReference>
<evidence type="ECO:0000313" key="2">
    <source>
        <dbReference type="EMBL" id="MEQ3363666.1"/>
    </source>
</evidence>
<dbReference type="SUPFAM" id="SSF55136">
    <property type="entry name" value="Probable bacterial effector-binding domain"/>
    <property type="match status" value="1"/>
</dbReference>
<dbReference type="EMBL" id="JBBNOP010000010">
    <property type="protein sequence ID" value="MEQ3363666.1"/>
    <property type="molecule type" value="Genomic_DNA"/>
</dbReference>
<dbReference type="Pfam" id="PF14526">
    <property type="entry name" value="Cass2"/>
    <property type="match status" value="1"/>
</dbReference>
<dbReference type="PANTHER" id="PTHR36444">
    <property type="entry name" value="TRANSCRIPTIONAL REGULATOR PROTEIN YOBU-RELATED"/>
    <property type="match status" value="1"/>
</dbReference>